<sequence length="217" mass="24450">MRFHSPDSWSPFGEGGLNAYMYCLGNPIRYTDKTGHMSGRALAGILDSLDDVAAIGRRTSNVSDSIPSTSRGLSRGTDNVAELPGSGRPSRPITQQAPTTRPKREPIPDYDSPERSNSPTRRAQDTADQRSREIAREKERANRRANKIARRIERHPDEYKAALRESKPNSYTGRKDAQGHRIMTTDKLAGHNDRFDLPVYRTSVDVNVKQKQVREYQ</sequence>
<accession>A0A5E7IEG5</accession>
<dbReference type="NCBIfam" id="TIGR03696">
    <property type="entry name" value="Rhs_assc_core"/>
    <property type="match status" value="1"/>
</dbReference>
<dbReference type="Gene3D" id="2.180.10.10">
    <property type="entry name" value="RHS repeat-associated core"/>
    <property type="match status" value="1"/>
</dbReference>
<dbReference type="AlphaFoldDB" id="A0A5E7IEG5"/>
<feature type="region of interest" description="Disordered" evidence="1">
    <location>
        <begin position="61"/>
        <end position="144"/>
    </location>
</feature>
<feature type="compositionally biased region" description="Polar residues" evidence="1">
    <location>
        <begin position="61"/>
        <end position="72"/>
    </location>
</feature>
<gene>
    <name evidence="2" type="ORF">PS862_01436</name>
</gene>
<evidence type="ECO:0000256" key="1">
    <source>
        <dbReference type="SAM" id="MobiDB-lite"/>
    </source>
</evidence>
<dbReference type="EMBL" id="CABVII010000005">
    <property type="protein sequence ID" value="VVO73087.1"/>
    <property type="molecule type" value="Genomic_DNA"/>
</dbReference>
<evidence type="ECO:0000313" key="2">
    <source>
        <dbReference type="EMBL" id="VVO73087.1"/>
    </source>
</evidence>
<organism evidence="2 3">
    <name type="scientific">Pseudomonas fluorescens</name>
    <dbReference type="NCBI Taxonomy" id="294"/>
    <lineage>
        <taxon>Bacteria</taxon>
        <taxon>Pseudomonadati</taxon>
        <taxon>Pseudomonadota</taxon>
        <taxon>Gammaproteobacteria</taxon>
        <taxon>Pseudomonadales</taxon>
        <taxon>Pseudomonadaceae</taxon>
        <taxon>Pseudomonas</taxon>
    </lineage>
</organism>
<dbReference type="InterPro" id="IPR022385">
    <property type="entry name" value="Rhs_assc_core"/>
</dbReference>
<feature type="compositionally biased region" description="Basic and acidic residues" evidence="1">
    <location>
        <begin position="122"/>
        <end position="142"/>
    </location>
</feature>
<reference evidence="2 3" key="1">
    <citation type="submission" date="2019-09" db="EMBL/GenBank/DDBJ databases">
        <authorList>
            <person name="Chandra G."/>
            <person name="Truman W A."/>
        </authorList>
    </citation>
    <scope>NUCLEOTIDE SEQUENCE [LARGE SCALE GENOMIC DNA]</scope>
    <source>
        <strain evidence="2">PS862</strain>
    </source>
</reference>
<evidence type="ECO:0008006" key="4">
    <source>
        <dbReference type="Google" id="ProtNLM"/>
    </source>
</evidence>
<proteinExistence type="predicted"/>
<protein>
    <recommendedName>
        <fullName evidence="4">RHS repeat-associated core domain-containing protein</fullName>
    </recommendedName>
</protein>
<evidence type="ECO:0000313" key="3">
    <source>
        <dbReference type="Proteomes" id="UP000385207"/>
    </source>
</evidence>
<name>A0A5E7IEG5_PSEFL</name>
<dbReference type="Proteomes" id="UP000385207">
    <property type="component" value="Unassembled WGS sequence"/>
</dbReference>